<reference evidence="1 2" key="1">
    <citation type="journal article" date="2019" name="Nat. Ecol. Evol.">
        <title>Megaphylogeny resolves global patterns of mushroom evolution.</title>
        <authorList>
            <person name="Varga T."/>
            <person name="Krizsan K."/>
            <person name="Foldi C."/>
            <person name="Dima B."/>
            <person name="Sanchez-Garcia M."/>
            <person name="Sanchez-Ramirez S."/>
            <person name="Szollosi G.J."/>
            <person name="Szarkandi J.G."/>
            <person name="Papp V."/>
            <person name="Albert L."/>
            <person name="Andreopoulos W."/>
            <person name="Angelini C."/>
            <person name="Antonin V."/>
            <person name="Barry K.W."/>
            <person name="Bougher N.L."/>
            <person name="Buchanan P."/>
            <person name="Buyck B."/>
            <person name="Bense V."/>
            <person name="Catcheside P."/>
            <person name="Chovatia M."/>
            <person name="Cooper J."/>
            <person name="Damon W."/>
            <person name="Desjardin D."/>
            <person name="Finy P."/>
            <person name="Geml J."/>
            <person name="Haridas S."/>
            <person name="Hughes K."/>
            <person name="Justo A."/>
            <person name="Karasinski D."/>
            <person name="Kautmanova I."/>
            <person name="Kiss B."/>
            <person name="Kocsube S."/>
            <person name="Kotiranta H."/>
            <person name="LaButti K.M."/>
            <person name="Lechner B.E."/>
            <person name="Liimatainen K."/>
            <person name="Lipzen A."/>
            <person name="Lukacs Z."/>
            <person name="Mihaltcheva S."/>
            <person name="Morgado L.N."/>
            <person name="Niskanen T."/>
            <person name="Noordeloos M.E."/>
            <person name="Ohm R.A."/>
            <person name="Ortiz-Santana B."/>
            <person name="Ovrebo C."/>
            <person name="Racz N."/>
            <person name="Riley R."/>
            <person name="Savchenko A."/>
            <person name="Shiryaev A."/>
            <person name="Soop K."/>
            <person name="Spirin V."/>
            <person name="Szebenyi C."/>
            <person name="Tomsovsky M."/>
            <person name="Tulloss R.E."/>
            <person name="Uehling J."/>
            <person name="Grigoriev I.V."/>
            <person name="Vagvolgyi C."/>
            <person name="Papp T."/>
            <person name="Martin F.M."/>
            <person name="Miettinen O."/>
            <person name="Hibbett D.S."/>
            <person name="Nagy L.G."/>
        </authorList>
    </citation>
    <scope>NUCLEOTIDE SEQUENCE [LARGE SCALE GENOMIC DNA]</scope>
    <source>
        <strain evidence="1 2">CBS 121175</strain>
    </source>
</reference>
<protein>
    <recommendedName>
        <fullName evidence="3">F-box domain-containing protein</fullName>
    </recommendedName>
</protein>
<sequence>MVADLPTELIRETLKYIRGPSWDIPSHHKKHLKITSLVSSTFRKISQEFLFEKLELGLMPRCLQHPGHDIYQGAKLLSVFTTSPKLATHVKYIDLNDFYFNATAKWWLSADQDIAQALRYIPLHRIIAFRFRSFKRRWDSLAGETQDVILSICSSPCLKSLEVDGTFLKVLDACSPSLNDLKVYEPDHEPQILSLVVPEERQQGANKLRLERLEINSLSPVRGAIHTVLDPSNRIETSRLKLLTISAGVHHYDSEAIGQLLESCTSSLESFIYRKFYHRPDYLNFNDPHPFELSRLSALKRFGCIYLNQGDTTSIPATSLSALLPLFHSLPSLSPLEVFHLRPCYDQRASLSQTANLAGLWDQFDALFADRQRFPSLRCVRITISYVSRDGASEEDNARYLKDIPQKIKSHLKRLTRAGILAVDVSLDYSEFHFGWPSASGIEDD</sequence>
<gene>
    <name evidence="1" type="ORF">FA15DRAFT_672653</name>
</gene>
<keyword evidence="2" id="KW-1185">Reference proteome</keyword>
<dbReference type="Proteomes" id="UP000307440">
    <property type="component" value="Unassembled WGS sequence"/>
</dbReference>
<proteinExistence type="predicted"/>
<evidence type="ECO:0000313" key="1">
    <source>
        <dbReference type="EMBL" id="TFK21321.1"/>
    </source>
</evidence>
<dbReference type="AlphaFoldDB" id="A0A5C3KLS6"/>
<name>A0A5C3KLS6_COPMA</name>
<evidence type="ECO:0008006" key="3">
    <source>
        <dbReference type="Google" id="ProtNLM"/>
    </source>
</evidence>
<evidence type="ECO:0000313" key="2">
    <source>
        <dbReference type="Proteomes" id="UP000307440"/>
    </source>
</evidence>
<dbReference type="EMBL" id="ML210271">
    <property type="protein sequence ID" value="TFK21321.1"/>
    <property type="molecule type" value="Genomic_DNA"/>
</dbReference>
<dbReference type="OrthoDB" id="2745898at2759"/>
<organism evidence="1 2">
    <name type="scientific">Coprinopsis marcescibilis</name>
    <name type="common">Agaric fungus</name>
    <name type="synonym">Psathyrella marcescibilis</name>
    <dbReference type="NCBI Taxonomy" id="230819"/>
    <lineage>
        <taxon>Eukaryota</taxon>
        <taxon>Fungi</taxon>
        <taxon>Dikarya</taxon>
        <taxon>Basidiomycota</taxon>
        <taxon>Agaricomycotina</taxon>
        <taxon>Agaricomycetes</taxon>
        <taxon>Agaricomycetidae</taxon>
        <taxon>Agaricales</taxon>
        <taxon>Agaricineae</taxon>
        <taxon>Psathyrellaceae</taxon>
        <taxon>Coprinopsis</taxon>
    </lineage>
</organism>
<accession>A0A5C3KLS6</accession>